<protein>
    <submittedName>
        <fullName evidence="2">Uncharacterized protein</fullName>
    </submittedName>
</protein>
<name>A0A8J7F848_9GAMM</name>
<evidence type="ECO:0000313" key="3">
    <source>
        <dbReference type="Proteomes" id="UP000640333"/>
    </source>
</evidence>
<dbReference type="Proteomes" id="UP000640333">
    <property type="component" value="Unassembled WGS sequence"/>
</dbReference>
<evidence type="ECO:0000313" key="2">
    <source>
        <dbReference type="EMBL" id="MBE9395942.1"/>
    </source>
</evidence>
<keyword evidence="3" id="KW-1185">Reference proteome</keyword>
<sequence>MSNNINIDGKEYPLELLSESAKGQLLSLQLVDKKIAEAQQQLAILQTARNAYAKELKKELPGEEIAL</sequence>
<keyword evidence="1" id="KW-0175">Coiled coil</keyword>
<dbReference type="EMBL" id="JADEYS010000001">
    <property type="protein sequence ID" value="MBE9395942.1"/>
    <property type="molecule type" value="Genomic_DNA"/>
</dbReference>
<proteinExistence type="predicted"/>
<organism evidence="2 3">
    <name type="scientific">Pontibacterium sinense</name>
    <dbReference type="NCBI Taxonomy" id="2781979"/>
    <lineage>
        <taxon>Bacteria</taxon>
        <taxon>Pseudomonadati</taxon>
        <taxon>Pseudomonadota</taxon>
        <taxon>Gammaproteobacteria</taxon>
        <taxon>Oceanospirillales</taxon>
        <taxon>Oceanospirillaceae</taxon>
        <taxon>Pontibacterium</taxon>
    </lineage>
</organism>
<evidence type="ECO:0000256" key="1">
    <source>
        <dbReference type="SAM" id="Coils"/>
    </source>
</evidence>
<comment type="caution">
    <text evidence="2">The sequence shown here is derived from an EMBL/GenBank/DDBJ whole genome shotgun (WGS) entry which is preliminary data.</text>
</comment>
<accession>A0A8J7F848</accession>
<feature type="coiled-coil region" evidence="1">
    <location>
        <begin position="28"/>
        <end position="55"/>
    </location>
</feature>
<reference evidence="2" key="1">
    <citation type="submission" date="2020-10" db="EMBL/GenBank/DDBJ databases">
        <title>Bacterium isolated from coastal waters sediment.</title>
        <authorList>
            <person name="Chen R.-J."/>
            <person name="Lu D.-C."/>
            <person name="Zhu K.-L."/>
            <person name="Du Z.-J."/>
        </authorList>
    </citation>
    <scope>NUCLEOTIDE SEQUENCE</scope>
    <source>
        <strain evidence="2">N1Y112</strain>
    </source>
</reference>
<gene>
    <name evidence="2" type="ORF">IOQ59_01570</name>
</gene>
<dbReference type="AlphaFoldDB" id="A0A8J7F848"/>
<dbReference type="RefSeq" id="WP_193951492.1">
    <property type="nucleotide sequence ID" value="NZ_JADEYS010000001.1"/>
</dbReference>